<sequence>MDLNFHLHGGSPSSSTSSSDHHRRPNNNSSPNPPNGHSSDPMHSWWESISKARSRIHLLSSLLPSSPDDEDPLSSLADSDRPARSLLLSSAAYSSVSAALYSPSSGSGDDPLCHWLYDTYLSSDPDLRLVVLSYLPLISSIYLHRIHYPPSDIPVSLSGFEAVLLALYSSETKARNGKPVTISIPDLSQPSLYHSPRNPVKSSNPTSKSSKPLVGVLSPPWSRRSLLNPLNAPALLGLLSIAIISRSPRCPVGQSLTSANFDQKPENFVEKNGRYENDNGFGDDIRVEADEIENVAERVKDLDIEDDNSAEVGGKEARIPLPWELLQPVLRILGHCLLGPLNVDEVKDAASVAVRRLYARASHDLVPQAILATRSLIQLDTGAREAAKAAATAAANASGSNANTPSKAKKPEILLVSK</sequence>
<dbReference type="InterPro" id="IPR018619">
    <property type="entry name" value="Hyccin"/>
</dbReference>
<comment type="subcellular location">
    <subcellularLocation>
        <location evidence="1">Cell membrane</location>
    </subcellularLocation>
    <subcellularLocation>
        <location evidence="2">Cytoplasm</location>
        <location evidence="2">Cytosol</location>
    </subcellularLocation>
</comment>
<dbReference type="PANTHER" id="PTHR31220:SF1">
    <property type="entry name" value="GH21176P"/>
    <property type="match status" value="1"/>
</dbReference>
<dbReference type="GO" id="GO:0005886">
    <property type="term" value="C:plasma membrane"/>
    <property type="evidence" value="ECO:0007669"/>
    <property type="project" value="UniProtKB-SubCell"/>
</dbReference>
<comment type="similarity">
    <text evidence="6">Belongs to the Hyccin family.</text>
</comment>
<comment type="caution">
    <text evidence="8">The sequence shown here is derived from an EMBL/GenBank/DDBJ whole genome shotgun (WGS) entry which is preliminary data.</text>
</comment>
<feature type="region of interest" description="Disordered" evidence="7">
    <location>
        <begin position="188"/>
        <end position="215"/>
    </location>
</feature>
<protein>
    <recommendedName>
        <fullName evidence="9">Hyccin</fullName>
    </recommendedName>
</protein>
<evidence type="ECO:0000256" key="1">
    <source>
        <dbReference type="ARBA" id="ARBA00004236"/>
    </source>
</evidence>
<accession>A0AAW2UXY5</accession>
<feature type="compositionally biased region" description="Low complexity" evidence="7">
    <location>
        <begin position="395"/>
        <end position="404"/>
    </location>
</feature>
<dbReference type="EMBL" id="JACGWN010000011">
    <property type="protein sequence ID" value="KAL0422365.1"/>
    <property type="molecule type" value="Genomic_DNA"/>
</dbReference>
<feature type="compositionally biased region" description="Low complexity" evidence="7">
    <location>
        <begin position="199"/>
        <end position="212"/>
    </location>
</feature>
<evidence type="ECO:0000256" key="4">
    <source>
        <dbReference type="ARBA" id="ARBA00022490"/>
    </source>
</evidence>
<proteinExistence type="inferred from homology"/>
<feature type="region of interest" description="Disordered" evidence="7">
    <location>
        <begin position="395"/>
        <end position="418"/>
    </location>
</feature>
<organism evidence="8">
    <name type="scientific">Sesamum latifolium</name>
    <dbReference type="NCBI Taxonomy" id="2727402"/>
    <lineage>
        <taxon>Eukaryota</taxon>
        <taxon>Viridiplantae</taxon>
        <taxon>Streptophyta</taxon>
        <taxon>Embryophyta</taxon>
        <taxon>Tracheophyta</taxon>
        <taxon>Spermatophyta</taxon>
        <taxon>Magnoliopsida</taxon>
        <taxon>eudicotyledons</taxon>
        <taxon>Gunneridae</taxon>
        <taxon>Pentapetalae</taxon>
        <taxon>asterids</taxon>
        <taxon>lamiids</taxon>
        <taxon>Lamiales</taxon>
        <taxon>Pedaliaceae</taxon>
        <taxon>Sesamum</taxon>
    </lineage>
</organism>
<reference evidence="8" key="1">
    <citation type="submission" date="2020-06" db="EMBL/GenBank/DDBJ databases">
        <authorList>
            <person name="Li T."/>
            <person name="Hu X."/>
            <person name="Zhang T."/>
            <person name="Song X."/>
            <person name="Zhang H."/>
            <person name="Dai N."/>
            <person name="Sheng W."/>
            <person name="Hou X."/>
            <person name="Wei L."/>
        </authorList>
    </citation>
    <scope>NUCLEOTIDE SEQUENCE</scope>
    <source>
        <strain evidence="8">KEN1</strain>
        <tissue evidence="8">Leaf</tissue>
    </source>
</reference>
<keyword evidence="4" id="KW-0963">Cytoplasm</keyword>
<evidence type="ECO:0000256" key="2">
    <source>
        <dbReference type="ARBA" id="ARBA00004514"/>
    </source>
</evidence>
<feature type="region of interest" description="Disordered" evidence="7">
    <location>
        <begin position="1"/>
        <end position="43"/>
    </location>
</feature>
<dbReference type="GO" id="GO:0046854">
    <property type="term" value="P:phosphatidylinositol phosphate biosynthetic process"/>
    <property type="evidence" value="ECO:0007669"/>
    <property type="project" value="TreeGrafter"/>
</dbReference>
<evidence type="ECO:0008006" key="9">
    <source>
        <dbReference type="Google" id="ProtNLM"/>
    </source>
</evidence>
<name>A0AAW2UXY5_9LAMI</name>
<dbReference type="AlphaFoldDB" id="A0AAW2UXY5"/>
<gene>
    <name evidence="8" type="ORF">Slati_3259400</name>
</gene>
<dbReference type="GO" id="GO:0005829">
    <property type="term" value="C:cytosol"/>
    <property type="evidence" value="ECO:0007669"/>
    <property type="project" value="UniProtKB-SubCell"/>
</dbReference>
<dbReference type="GO" id="GO:0072659">
    <property type="term" value="P:protein localization to plasma membrane"/>
    <property type="evidence" value="ECO:0007669"/>
    <property type="project" value="TreeGrafter"/>
</dbReference>
<dbReference type="PANTHER" id="PTHR31220">
    <property type="entry name" value="HYCCIN RELATED"/>
    <property type="match status" value="1"/>
</dbReference>
<evidence type="ECO:0000313" key="8">
    <source>
        <dbReference type="EMBL" id="KAL0422365.1"/>
    </source>
</evidence>
<evidence type="ECO:0000256" key="6">
    <source>
        <dbReference type="ARBA" id="ARBA00034482"/>
    </source>
</evidence>
<keyword evidence="3" id="KW-1003">Cell membrane</keyword>
<evidence type="ECO:0000256" key="5">
    <source>
        <dbReference type="ARBA" id="ARBA00023136"/>
    </source>
</evidence>
<evidence type="ECO:0000256" key="7">
    <source>
        <dbReference type="SAM" id="MobiDB-lite"/>
    </source>
</evidence>
<evidence type="ECO:0000256" key="3">
    <source>
        <dbReference type="ARBA" id="ARBA00022475"/>
    </source>
</evidence>
<feature type="compositionally biased region" description="Low complexity" evidence="7">
    <location>
        <begin position="26"/>
        <end position="41"/>
    </location>
</feature>
<keyword evidence="5" id="KW-0472">Membrane</keyword>
<reference evidence="8" key="2">
    <citation type="journal article" date="2024" name="Plant">
        <title>Genomic evolution and insights into agronomic trait innovations of Sesamum species.</title>
        <authorList>
            <person name="Miao H."/>
            <person name="Wang L."/>
            <person name="Qu L."/>
            <person name="Liu H."/>
            <person name="Sun Y."/>
            <person name="Le M."/>
            <person name="Wang Q."/>
            <person name="Wei S."/>
            <person name="Zheng Y."/>
            <person name="Lin W."/>
            <person name="Duan Y."/>
            <person name="Cao H."/>
            <person name="Xiong S."/>
            <person name="Wang X."/>
            <person name="Wei L."/>
            <person name="Li C."/>
            <person name="Ma Q."/>
            <person name="Ju M."/>
            <person name="Zhao R."/>
            <person name="Li G."/>
            <person name="Mu C."/>
            <person name="Tian Q."/>
            <person name="Mei H."/>
            <person name="Zhang T."/>
            <person name="Gao T."/>
            <person name="Zhang H."/>
        </authorList>
    </citation>
    <scope>NUCLEOTIDE SEQUENCE</scope>
    <source>
        <strain evidence="8">KEN1</strain>
    </source>
</reference>
<dbReference type="Pfam" id="PF09790">
    <property type="entry name" value="Hyccin"/>
    <property type="match status" value="1"/>
</dbReference>